<dbReference type="InterPro" id="IPR029057">
    <property type="entry name" value="PRTase-like"/>
</dbReference>
<evidence type="ECO:0000313" key="2">
    <source>
        <dbReference type="Proteomes" id="UP000177445"/>
    </source>
</evidence>
<dbReference type="Gene3D" id="3.30.1310.20">
    <property type="entry name" value="PRTase-like"/>
    <property type="match status" value="1"/>
</dbReference>
<reference evidence="1 2" key="1">
    <citation type="submission" date="2016-10" db="EMBL/GenBank/DDBJ databases">
        <title>Marinobacter salinus sp. nov., a moderately halophilic bacterium isolated from a tidal flat environment.</title>
        <authorList>
            <person name="Park S.-J."/>
        </authorList>
    </citation>
    <scope>NUCLEOTIDE SEQUENCE [LARGE SCALE GENOMIC DNA]</scope>
    <source>
        <strain evidence="1 2">Hb8</strain>
    </source>
</reference>
<dbReference type="SUPFAM" id="SSF53271">
    <property type="entry name" value="PRTase-like"/>
    <property type="match status" value="1"/>
</dbReference>
<name>A0A1D9GIG8_9GAMM</name>
<sequence length="84" mass="9880">MENYRDRQDLLVLALPRGGVPVAYELAEALRAPMDLMLVRKLGTPGQRELAMEQKELERREQATVVVARLSREWFTRYLRESHR</sequence>
<dbReference type="RefSeq" id="WP_070966427.1">
    <property type="nucleotide sequence ID" value="NZ_CP017715.1"/>
</dbReference>
<proteinExistence type="predicted"/>
<dbReference type="CDD" id="cd06223">
    <property type="entry name" value="PRTases_typeI"/>
    <property type="match status" value="1"/>
</dbReference>
<dbReference type="AlphaFoldDB" id="A0A1D9GIG8"/>
<protein>
    <submittedName>
        <fullName evidence="1">Uncharacterized protein</fullName>
    </submittedName>
</protein>
<dbReference type="Gene3D" id="3.40.50.2020">
    <property type="match status" value="1"/>
</dbReference>
<accession>A0A1D9GIG8</accession>
<dbReference type="KEGG" id="msq:BKP64_04200"/>
<organism evidence="1 2">
    <name type="scientific">Marinobacter salinus</name>
    <dbReference type="NCBI Taxonomy" id="1874317"/>
    <lineage>
        <taxon>Bacteria</taxon>
        <taxon>Pseudomonadati</taxon>
        <taxon>Pseudomonadota</taxon>
        <taxon>Gammaproteobacteria</taxon>
        <taxon>Pseudomonadales</taxon>
        <taxon>Marinobacteraceae</taxon>
        <taxon>Marinobacter</taxon>
    </lineage>
</organism>
<dbReference type="Proteomes" id="UP000177445">
    <property type="component" value="Chromosome"/>
</dbReference>
<dbReference type="OrthoDB" id="9810066at2"/>
<dbReference type="EMBL" id="CP017715">
    <property type="protein sequence ID" value="AOY87446.1"/>
    <property type="molecule type" value="Genomic_DNA"/>
</dbReference>
<keyword evidence="2" id="KW-1185">Reference proteome</keyword>
<dbReference type="STRING" id="1874317.BKP64_04200"/>
<gene>
    <name evidence="1" type="ORF">BKP64_04200</name>
</gene>
<dbReference type="InterPro" id="IPR000836">
    <property type="entry name" value="PRTase_dom"/>
</dbReference>
<evidence type="ECO:0000313" key="1">
    <source>
        <dbReference type="EMBL" id="AOY87446.1"/>
    </source>
</evidence>